<evidence type="ECO:0000259" key="2">
    <source>
        <dbReference type="Pfam" id="PF00149"/>
    </source>
</evidence>
<dbReference type="PANTHER" id="PTHR12905">
    <property type="entry name" value="METALLOPHOSPHOESTERASE"/>
    <property type="match status" value="1"/>
</dbReference>
<protein>
    <recommendedName>
        <fullName evidence="2">Calcineurin-like phosphoesterase domain-containing protein</fullName>
    </recommendedName>
</protein>
<organism evidence="3 4">
    <name type="scientific">Biomphalaria glabrata</name>
    <name type="common">Bloodfluke planorb</name>
    <name type="synonym">Freshwater snail</name>
    <dbReference type="NCBI Taxonomy" id="6526"/>
    <lineage>
        <taxon>Eukaryota</taxon>
        <taxon>Metazoa</taxon>
        <taxon>Spiralia</taxon>
        <taxon>Lophotrochozoa</taxon>
        <taxon>Mollusca</taxon>
        <taxon>Gastropoda</taxon>
        <taxon>Heterobranchia</taxon>
        <taxon>Euthyneura</taxon>
        <taxon>Panpulmonata</taxon>
        <taxon>Hygrophila</taxon>
        <taxon>Lymnaeoidea</taxon>
        <taxon>Planorbidae</taxon>
        <taxon>Biomphalaria</taxon>
    </lineage>
</organism>
<evidence type="ECO:0000256" key="1">
    <source>
        <dbReference type="ARBA" id="ARBA00007993"/>
    </source>
</evidence>
<dbReference type="RefSeq" id="XP_013069284.2">
    <property type="nucleotide sequence ID" value="XM_013213830.2"/>
</dbReference>
<feature type="domain" description="Calcineurin-like phosphoesterase" evidence="2">
    <location>
        <begin position="20"/>
        <end position="302"/>
    </location>
</feature>
<dbReference type="VEuPathDB" id="VectorBase:BGLB017843"/>
<dbReference type="SUPFAM" id="SSF56300">
    <property type="entry name" value="Metallo-dependent phosphatases"/>
    <property type="match status" value="1"/>
</dbReference>
<dbReference type="EnsemblMetazoa" id="BGLB017843-RB">
    <property type="protein sequence ID" value="BGLB017843-PB"/>
    <property type="gene ID" value="BGLB017843"/>
</dbReference>
<name>A0A2C9KDI1_BIOGL</name>
<evidence type="ECO:0000313" key="4">
    <source>
        <dbReference type="Proteomes" id="UP000076420"/>
    </source>
</evidence>
<dbReference type="EnsemblMetazoa" id="BGLB017843-RA">
    <property type="protein sequence ID" value="BGLB017843-PA"/>
    <property type="gene ID" value="BGLB017843"/>
</dbReference>
<dbReference type="GO" id="GO:0016787">
    <property type="term" value="F:hydrolase activity"/>
    <property type="evidence" value="ECO:0007669"/>
    <property type="project" value="InterPro"/>
</dbReference>
<dbReference type="OrthoDB" id="630188at2759"/>
<dbReference type="InterPro" id="IPR051693">
    <property type="entry name" value="UPF0046_metallophosphoest"/>
</dbReference>
<dbReference type="VEuPathDB" id="VectorBase:BGLAX_052647"/>
<reference evidence="3" key="1">
    <citation type="submission" date="2020-05" db="UniProtKB">
        <authorList>
            <consortium name="EnsemblMetazoa"/>
        </authorList>
    </citation>
    <scope>IDENTIFICATION</scope>
    <source>
        <strain evidence="3">BB02</strain>
    </source>
</reference>
<dbReference type="Pfam" id="PF00149">
    <property type="entry name" value="Metallophos"/>
    <property type="match status" value="1"/>
</dbReference>
<dbReference type="PANTHER" id="PTHR12905:SF0">
    <property type="entry name" value="CALCINEURIN-LIKE PHOSPHOESTERASE DOMAIN-CONTAINING PROTEIN"/>
    <property type="match status" value="1"/>
</dbReference>
<dbReference type="KEGG" id="bgt:106056905"/>
<dbReference type="Proteomes" id="UP000076420">
    <property type="component" value="Unassembled WGS sequence"/>
</dbReference>
<comment type="similarity">
    <text evidence="1">Belongs to the UPF0046 family.</text>
</comment>
<gene>
    <name evidence="3" type="primary">106056905</name>
</gene>
<dbReference type="InterPro" id="IPR029052">
    <property type="entry name" value="Metallo-depent_PP-like"/>
</dbReference>
<dbReference type="InterPro" id="IPR004843">
    <property type="entry name" value="Calcineurin-like_PHP"/>
</dbReference>
<proteinExistence type="inferred from homology"/>
<dbReference type="AlphaFoldDB" id="A0A2C9KDI1"/>
<dbReference type="Gene3D" id="3.60.21.10">
    <property type="match status" value="1"/>
</dbReference>
<accession>A0A2C9KDI1</accession>
<evidence type="ECO:0000313" key="3">
    <source>
        <dbReference type="EnsemblMetazoa" id="BGLB017843-PA"/>
    </source>
</evidence>
<sequence length="334" mass="37480">MDVTNVGHVRSATSSTQVVRIVHISDTHLGHNALTPPRPLSGNISIRRSISSDSPNQIINEKGVNAFEKRSSSCKDSHENSFHKGGVFLSSLSGSYSTSANEIPCGDILIHSGDFYSNHSGVFSRSDNFEEIVQMMNDFFDRFPHKIKLFVAGNHETALEHKKLHTIQERLISATYLCNTSFTYKGINFYGAPYSPFRLMTNARGFICNSRKIAAHWREIPSKTDVLITHTPPYGILDLATDWSTRKIPKLSQAFHRVIPASTCETCGLEHPGRSHWGCPHLRDEVLIRIKPQLHLFGHVHEGNGIMTKKGITFANSSYATFKRPHIFDFFTNT</sequence>